<dbReference type="STRING" id="888743.HMPREF9141_0973"/>
<gene>
    <name evidence="2" type="ORF">HMPREF9141_0973</name>
</gene>
<evidence type="ECO:0000313" key="3">
    <source>
        <dbReference type="Proteomes" id="UP000005697"/>
    </source>
</evidence>
<feature type="transmembrane region" description="Helical" evidence="1">
    <location>
        <begin position="49"/>
        <end position="67"/>
    </location>
</feature>
<proteinExistence type="predicted"/>
<keyword evidence="1" id="KW-0472">Membrane</keyword>
<accession>F0F5V7</accession>
<dbReference type="EMBL" id="AEWX01000014">
    <property type="protein sequence ID" value="EGC20494.1"/>
    <property type="molecule type" value="Genomic_DNA"/>
</dbReference>
<protein>
    <submittedName>
        <fullName evidence="2">Uncharacterized protein</fullName>
    </submittedName>
</protein>
<keyword evidence="1" id="KW-1133">Transmembrane helix</keyword>
<keyword evidence="1" id="KW-0812">Transmembrane</keyword>
<reference evidence="2 3" key="1">
    <citation type="submission" date="2011-01" db="EMBL/GenBank/DDBJ databases">
        <authorList>
            <person name="Muzny D."/>
            <person name="Qin X."/>
            <person name="Deng J."/>
            <person name="Jiang H."/>
            <person name="Liu Y."/>
            <person name="Qu J."/>
            <person name="Song X.-Z."/>
            <person name="Zhang L."/>
            <person name="Thornton R."/>
            <person name="Coyle M."/>
            <person name="Francisco L."/>
            <person name="Jackson L."/>
            <person name="Javaid M."/>
            <person name="Korchina V."/>
            <person name="Kovar C."/>
            <person name="Mata R."/>
            <person name="Mathew T."/>
            <person name="Ngo R."/>
            <person name="Nguyen L."/>
            <person name="Nguyen N."/>
            <person name="Okwuonu G."/>
            <person name="Ongeri F."/>
            <person name="Pham C."/>
            <person name="Simmons D."/>
            <person name="Wilczek-Boney K."/>
            <person name="Hale W."/>
            <person name="Jakkamsetti A."/>
            <person name="Pham P."/>
            <person name="Ruth R."/>
            <person name="San Lucas F."/>
            <person name="Warren J."/>
            <person name="Zhang J."/>
            <person name="Zhao Z."/>
            <person name="Zhou C."/>
            <person name="Zhu D."/>
            <person name="Lee S."/>
            <person name="Bess C."/>
            <person name="Blankenburg K."/>
            <person name="Forbes L."/>
            <person name="Fu Q."/>
            <person name="Gubbala S."/>
            <person name="Hirani K."/>
            <person name="Jayaseelan J.C."/>
            <person name="Lara F."/>
            <person name="Munidasa M."/>
            <person name="Palculict T."/>
            <person name="Patil S."/>
            <person name="Pu L.-L."/>
            <person name="Saada N."/>
            <person name="Tang L."/>
            <person name="Weissenberger G."/>
            <person name="Zhu Y."/>
            <person name="Hemphill L."/>
            <person name="Shang Y."/>
            <person name="Youmans B."/>
            <person name="Ayvaz T."/>
            <person name="Ross M."/>
            <person name="Santibanez J."/>
            <person name="Aqrawi P."/>
            <person name="Gross S."/>
            <person name="Joshi V."/>
            <person name="Fowler G."/>
            <person name="Nazareth L."/>
            <person name="Reid J."/>
            <person name="Worley K."/>
            <person name="Petrosino J."/>
            <person name="Highlander S."/>
            <person name="Gibbs R."/>
        </authorList>
    </citation>
    <scope>NUCLEOTIDE SEQUENCE [LARGE SCALE GENOMIC DNA]</scope>
    <source>
        <strain evidence="2 3">DSM 16608</strain>
    </source>
</reference>
<comment type="caution">
    <text evidence="2">The sequence shown here is derived from an EMBL/GenBank/DDBJ whole genome shotgun (WGS) entry which is preliminary data.</text>
</comment>
<evidence type="ECO:0000313" key="2">
    <source>
        <dbReference type="EMBL" id="EGC20494.1"/>
    </source>
</evidence>
<name>F0F5V7_9BACT</name>
<dbReference type="Proteomes" id="UP000005697">
    <property type="component" value="Unassembled WGS sequence"/>
</dbReference>
<evidence type="ECO:0000256" key="1">
    <source>
        <dbReference type="SAM" id="Phobius"/>
    </source>
</evidence>
<sequence length="72" mass="8371">MEAAGYGCRQSLQTVADGHNQLPSPLFFLLFLHKAYLCAHDYKVSVLKYFKIGAAYLSFYFPFYYLCMIEQK</sequence>
<dbReference type="AlphaFoldDB" id="F0F5V7"/>
<keyword evidence="3" id="KW-1185">Reference proteome</keyword>
<organism evidence="2 3">
    <name type="scientific">Prevotella multiformis DSM 16608</name>
    <dbReference type="NCBI Taxonomy" id="888743"/>
    <lineage>
        <taxon>Bacteria</taxon>
        <taxon>Pseudomonadati</taxon>
        <taxon>Bacteroidota</taxon>
        <taxon>Bacteroidia</taxon>
        <taxon>Bacteroidales</taxon>
        <taxon>Prevotellaceae</taxon>
        <taxon>Prevotella</taxon>
    </lineage>
</organism>
<dbReference type="HOGENOM" id="CLU_2718983_0_0_10"/>